<evidence type="ECO:0000256" key="4">
    <source>
        <dbReference type="ARBA" id="ARBA00022840"/>
    </source>
</evidence>
<dbReference type="InterPro" id="IPR016185">
    <property type="entry name" value="PreATP-grasp_dom_sf"/>
</dbReference>
<keyword evidence="3" id="KW-0547">Nucleotide-binding</keyword>
<dbReference type="SUPFAM" id="SSF52440">
    <property type="entry name" value="PreATP-grasp domain"/>
    <property type="match status" value="1"/>
</dbReference>
<dbReference type="GO" id="GO:0046872">
    <property type="term" value="F:metal ion binding"/>
    <property type="evidence" value="ECO:0007669"/>
    <property type="project" value="UniProtKB-KW"/>
</dbReference>
<organism evidence="7 8">
    <name type="scientific">Larkinella rosea</name>
    <dbReference type="NCBI Taxonomy" id="2025312"/>
    <lineage>
        <taxon>Bacteria</taxon>
        <taxon>Pseudomonadati</taxon>
        <taxon>Bacteroidota</taxon>
        <taxon>Cytophagia</taxon>
        <taxon>Cytophagales</taxon>
        <taxon>Spirosomataceae</taxon>
        <taxon>Larkinella</taxon>
    </lineage>
</organism>
<evidence type="ECO:0000259" key="6">
    <source>
        <dbReference type="Pfam" id="PF03738"/>
    </source>
</evidence>
<dbReference type="GO" id="GO:0005524">
    <property type="term" value="F:ATP binding"/>
    <property type="evidence" value="ECO:0007669"/>
    <property type="project" value="UniProtKB-KW"/>
</dbReference>
<keyword evidence="8" id="KW-1185">Reference proteome</keyword>
<feature type="domain" description="Glutathionylspermidine synthase pre-ATP-grasp-like" evidence="6">
    <location>
        <begin position="12"/>
        <end position="389"/>
    </location>
</feature>
<dbReference type="Gene3D" id="3.30.1490.330">
    <property type="match status" value="1"/>
</dbReference>
<evidence type="ECO:0000313" key="8">
    <source>
        <dbReference type="Proteomes" id="UP000271925"/>
    </source>
</evidence>
<reference evidence="7 8" key="1">
    <citation type="submission" date="2018-11" db="EMBL/GenBank/DDBJ databases">
        <authorList>
            <person name="Zhou Z."/>
            <person name="Wang G."/>
        </authorList>
    </citation>
    <scope>NUCLEOTIDE SEQUENCE [LARGE SCALE GENOMIC DNA]</scope>
    <source>
        <strain evidence="7 8">KCTC52004</strain>
    </source>
</reference>
<gene>
    <name evidence="7" type="ORF">EHT25_22705</name>
</gene>
<protein>
    <submittedName>
        <fullName evidence="7">Glutathionylspermidine synthase family protein</fullName>
    </submittedName>
</protein>
<evidence type="ECO:0000256" key="5">
    <source>
        <dbReference type="ARBA" id="ARBA00022842"/>
    </source>
</evidence>
<dbReference type="AlphaFoldDB" id="A0A3P1BKA7"/>
<name>A0A3P1BKA7_9BACT</name>
<evidence type="ECO:0000256" key="2">
    <source>
        <dbReference type="ARBA" id="ARBA00022723"/>
    </source>
</evidence>
<dbReference type="OrthoDB" id="9765517at2"/>
<dbReference type="RefSeq" id="WP_124877456.1">
    <property type="nucleotide sequence ID" value="NZ_RQJO01000010.1"/>
</dbReference>
<dbReference type="Proteomes" id="UP000271925">
    <property type="component" value="Unassembled WGS sequence"/>
</dbReference>
<keyword evidence="2" id="KW-0479">Metal-binding</keyword>
<sequence length="390" mass="44534">MIKTRSLPVSPDQQLRNVGWNWMLGTDTVPYLTNEVVVVKPEETDAFYEAANQLFEMLVEAGQTVIDQNRFNELGIPQNLVDLIKLSWNDDRHIQLYGRFDLAGGIDGQPIKLIEFNADTATCIPETAVVQYAHLRANGLDEEHQFNTVYEMLVEQFREVLEQNKDLQPTLLLSAMRGFPEDDSNVAVLGEAAREAGFTVDFEYIDKVEFSVEEGLFKQNPQNGQFDRFDFWFKLLPWEYIGYEEPDLAHILTEAIRRRKVLVLNPAYSLLFQSKYILKVLWELYPYHPLLLQTEAKPLTDRPCVEKVLFGREGANVRIMDENGKVKAQADGEYDEYPKIYQEYVDLPQDAAGNRYQAGVFFAGEGCGLGFRRGGVILDNGAQFVGHVVE</sequence>
<dbReference type="SUPFAM" id="SSF56059">
    <property type="entry name" value="Glutathione synthetase ATP-binding domain-like"/>
    <property type="match status" value="1"/>
</dbReference>
<dbReference type="EMBL" id="RQJO01000010">
    <property type="protein sequence ID" value="RRB00994.1"/>
    <property type="molecule type" value="Genomic_DNA"/>
</dbReference>
<proteinExistence type="predicted"/>
<evidence type="ECO:0000313" key="7">
    <source>
        <dbReference type="EMBL" id="RRB00994.1"/>
    </source>
</evidence>
<keyword evidence="4" id="KW-0067">ATP-binding</keyword>
<accession>A0A3P1BKA7</accession>
<dbReference type="GO" id="GO:0016874">
    <property type="term" value="F:ligase activity"/>
    <property type="evidence" value="ECO:0007669"/>
    <property type="project" value="UniProtKB-KW"/>
</dbReference>
<keyword evidence="1" id="KW-0436">Ligase</keyword>
<dbReference type="Pfam" id="PF03738">
    <property type="entry name" value="GSP_synth"/>
    <property type="match status" value="1"/>
</dbReference>
<comment type="caution">
    <text evidence="7">The sequence shown here is derived from an EMBL/GenBank/DDBJ whole genome shotgun (WGS) entry which is preliminary data.</text>
</comment>
<dbReference type="InterPro" id="IPR005494">
    <property type="entry name" value="GSPS_pre-ATP-grasp-like_dom"/>
</dbReference>
<keyword evidence="5" id="KW-0460">Magnesium</keyword>
<evidence type="ECO:0000256" key="3">
    <source>
        <dbReference type="ARBA" id="ARBA00022741"/>
    </source>
</evidence>
<evidence type="ECO:0000256" key="1">
    <source>
        <dbReference type="ARBA" id="ARBA00022598"/>
    </source>
</evidence>